<evidence type="ECO:0000313" key="2">
    <source>
        <dbReference type="Proteomes" id="UP000005239"/>
    </source>
</evidence>
<accession>A0A8R1YMQ2</accession>
<name>A0A2A6BIP1_PRIPA</name>
<dbReference type="EnsemblMetazoa" id="PPA34075.1">
    <property type="protein sequence ID" value="PPA34075.1"/>
    <property type="gene ID" value="WBGene00272444"/>
</dbReference>
<protein>
    <submittedName>
        <fullName evidence="1">Uncharacterized protein</fullName>
    </submittedName>
</protein>
<sequence length="98" mass="11092">MKSFIAQVVLCLLDAISERNQVLSQSMNYEEECEMVWCYFLVVSCGAQFVNCAEVVRRLGEFCSSGQVDLQKKGELCATLEKFDGGLPKELRVLEKMQ</sequence>
<gene>
    <name evidence="1" type="primary">WBGene00272444</name>
</gene>
<evidence type="ECO:0000313" key="1">
    <source>
        <dbReference type="EnsemblMetazoa" id="PPA34075.1"/>
    </source>
</evidence>
<keyword evidence="2" id="KW-1185">Reference proteome</keyword>
<dbReference type="Proteomes" id="UP000005239">
    <property type="component" value="Unassembled WGS sequence"/>
</dbReference>
<reference evidence="1" key="2">
    <citation type="submission" date="2022-06" db="UniProtKB">
        <authorList>
            <consortium name="EnsemblMetazoa"/>
        </authorList>
    </citation>
    <scope>IDENTIFICATION</scope>
    <source>
        <strain evidence="1">PS312</strain>
    </source>
</reference>
<organism evidence="1 2">
    <name type="scientific">Pristionchus pacificus</name>
    <name type="common">Parasitic nematode worm</name>
    <dbReference type="NCBI Taxonomy" id="54126"/>
    <lineage>
        <taxon>Eukaryota</taxon>
        <taxon>Metazoa</taxon>
        <taxon>Ecdysozoa</taxon>
        <taxon>Nematoda</taxon>
        <taxon>Chromadorea</taxon>
        <taxon>Rhabditida</taxon>
        <taxon>Rhabditina</taxon>
        <taxon>Diplogasteromorpha</taxon>
        <taxon>Diplogasteroidea</taxon>
        <taxon>Neodiplogasteridae</taxon>
        <taxon>Pristionchus</taxon>
    </lineage>
</organism>
<accession>A0A2A6BIP1</accession>
<reference evidence="2" key="1">
    <citation type="journal article" date="2008" name="Nat. Genet.">
        <title>The Pristionchus pacificus genome provides a unique perspective on nematode lifestyle and parasitism.</title>
        <authorList>
            <person name="Dieterich C."/>
            <person name="Clifton S.W."/>
            <person name="Schuster L.N."/>
            <person name="Chinwalla A."/>
            <person name="Delehaunty K."/>
            <person name="Dinkelacker I."/>
            <person name="Fulton L."/>
            <person name="Fulton R."/>
            <person name="Godfrey J."/>
            <person name="Minx P."/>
            <person name="Mitreva M."/>
            <person name="Roeseler W."/>
            <person name="Tian H."/>
            <person name="Witte H."/>
            <person name="Yang S.P."/>
            <person name="Wilson R.K."/>
            <person name="Sommer R.J."/>
        </authorList>
    </citation>
    <scope>NUCLEOTIDE SEQUENCE [LARGE SCALE GENOMIC DNA]</scope>
    <source>
        <strain evidence="2">PS312</strain>
    </source>
</reference>
<dbReference type="AlphaFoldDB" id="A0A2A6BIP1"/>
<proteinExistence type="predicted"/>